<name>A0A413BED9_9FIRM</name>
<dbReference type="AlphaFoldDB" id="A0A413BED9"/>
<proteinExistence type="predicted"/>
<accession>A0A413BED9</accession>
<organism evidence="1 2">
    <name type="scientific">Agathobacter rectalis</name>
    <dbReference type="NCBI Taxonomy" id="39491"/>
    <lineage>
        <taxon>Bacteria</taxon>
        <taxon>Bacillati</taxon>
        <taxon>Bacillota</taxon>
        <taxon>Clostridia</taxon>
        <taxon>Lachnospirales</taxon>
        <taxon>Lachnospiraceae</taxon>
        <taxon>Agathobacter</taxon>
    </lineage>
</organism>
<sequence>MDFEKRVEVQREETAGALQILLGYAGKLAERDLKKNRESIEQLKKFSMNMACFFCVEGHEASCDEKIMEKYVQPYEHMLEGDKDALSGVQHDNISMDNIALFLSAIDRYKQEMLDDYNPVYDEDLELCESIMKAVTQQCIYENEINQRAMAGRKVAQMQEPEQAAENAADMGDMKEEQNGTIMQGM</sequence>
<evidence type="ECO:0000313" key="2">
    <source>
        <dbReference type="Proteomes" id="UP000286581"/>
    </source>
</evidence>
<evidence type="ECO:0000313" key="1">
    <source>
        <dbReference type="EMBL" id="RGW39029.1"/>
    </source>
</evidence>
<protein>
    <submittedName>
        <fullName evidence="1">Uncharacterized protein</fullName>
    </submittedName>
</protein>
<gene>
    <name evidence="1" type="ORF">DWV78_11200</name>
</gene>
<reference evidence="1 2" key="1">
    <citation type="submission" date="2018-08" db="EMBL/GenBank/DDBJ databases">
        <title>A genome reference for cultivated species of the human gut microbiota.</title>
        <authorList>
            <person name="Zou Y."/>
            <person name="Xue W."/>
            <person name="Luo G."/>
        </authorList>
    </citation>
    <scope>NUCLEOTIDE SEQUENCE [LARGE SCALE GENOMIC DNA]</scope>
    <source>
        <strain evidence="1 2">AF12-8</strain>
    </source>
</reference>
<dbReference type="Proteomes" id="UP000286581">
    <property type="component" value="Unassembled WGS sequence"/>
</dbReference>
<dbReference type="EMBL" id="QSAE01000037">
    <property type="protein sequence ID" value="RGW39029.1"/>
    <property type="molecule type" value="Genomic_DNA"/>
</dbReference>
<comment type="caution">
    <text evidence="1">The sequence shown here is derived from an EMBL/GenBank/DDBJ whole genome shotgun (WGS) entry which is preliminary data.</text>
</comment>
<dbReference type="RefSeq" id="WP_151199023.1">
    <property type="nucleotide sequence ID" value="NZ_CP143947.1"/>
</dbReference>